<gene>
    <name evidence="2" type="ORF">HPB52_006112</name>
</gene>
<proteinExistence type="predicted"/>
<dbReference type="VEuPathDB" id="VectorBase:RSAN_030447"/>
<keyword evidence="1" id="KW-0812">Transmembrane</keyword>
<comment type="caution">
    <text evidence="2">The sequence shown here is derived from an EMBL/GenBank/DDBJ whole genome shotgun (WGS) entry which is preliminary data.</text>
</comment>
<protein>
    <submittedName>
        <fullName evidence="2">Uncharacterized protein</fullName>
    </submittedName>
</protein>
<evidence type="ECO:0000256" key="1">
    <source>
        <dbReference type="SAM" id="Phobius"/>
    </source>
</evidence>
<keyword evidence="1" id="KW-1133">Transmembrane helix</keyword>
<reference evidence="2" key="1">
    <citation type="journal article" date="2020" name="Cell">
        <title>Large-Scale Comparative Analyses of Tick Genomes Elucidate Their Genetic Diversity and Vector Capacities.</title>
        <authorList>
            <consortium name="Tick Genome and Microbiome Consortium (TIGMIC)"/>
            <person name="Jia N."/>
            <person name="Wang J."/>
            <person name="Shi W."/>
            <person name="Du L."/>
            <person name="Sun Y."/>
            <person name="Zhan W."/>
            <person name="Jiang J.F."/>
            <person name="Wang Q."/>
            <person name="Zhang B."/>
            <person name="Ji P."/>
            <person name="Bell-Sakyi L."/>
            <person name="Cui X.M."/>
            <person name="Yuan T.T."/>
            <person name="Jiang B.G."/>
            <person name="Yang W.F."/>
            <person name="Lam T.T."/>
            <person name="Chang Q.C."/>
            <person name="Ding S.J."/>
            <person name="Wang X.J."/>
            <person name="Zhu J.G."/>
            <person name="Ruan X.D."/>
            <person name="Zhao L."/>
            <person name="Wei J.T."/>
            <person name="Ye R.Z."/>
            <person name="Que T.C."/>
            <person name="Du C.H."/>
            <person name="Zhou Y.H."/>
            <person name="Cheng J.X."/>
            <person name="Dai P.F."/>
            <person name="Guo W.B."/>
            <person name="Han X.H."/>
            <person name="Huang E.J."/>
            <person name="Li L.F."/>
            <person name="Wei W."/>
            <person name="Gao Y.C."/>
            <person name="Liu J.Z."/>
            <person name="Shao H.Z."/>
            <person name="Wang X."/>
            <person name="Wang C.C."/>
            <person name="Yang T.C."/>
            <person name="Huo Q.B."/>
            <person name="Li W."/>
            <person name="Chen H.Y."/>
            <person name="Chen S.E."/>
            <person name="Zhou L.G."/>
            <person name="Ni X.B."/>
            <person name="Tian J.H."/>
            <person name="Sheng Y."/>
            <person name="Liu T."/>
            <person name="Pan Y.S."/>
            <person name="Xia L.Y."/>
            <person name="Li J."/>
            <person name="Zhao F."/>
            <person name="Cao W.C."/>
        </authorList>
    </citation>
    <scope>NUCLEOTIDE SEQUENCE</scope>
    <source>
        <strain evidence="2">Rsan-2018</strain>
    </source>
</reference>
<accession>A0A9D4T8N6</accession>
<keyword evidence="3" id="KW-1185">Reference proteome</keyword>
<evidence type="ECO:0000313" key="2">
    <source>
        <dbReference type="EMBL" id="KAH7982606.1"/>
    </source>
</evidence>
<dbReference type="EMBL" id="JABSTV010001245">
    <property type="protein sequence ID" value="KAH7982606.1"/>
    <property type="molecule type" value="Genomic_DNA"/>
</dbReference>
<dbReference type="AlphaFoldDB" id="A0A9D4T8N6"/>
<organism evidence="2 3">
    <name type="scientific">Rhipicephalus sanguineus</name>
    <name type="common">Brown dog tick</name>
    <name type="synonym">Ixodes sanguineus</name>
    <dbReference type="NCBI Taxonomy" id="34632"/>
    <lineage>
        <taxon>Eukaryota</taxon>
        <taxon>Metazoa</taxon>
        <taxon>Ecdysozoa</taxon>
        <taxon>Arthropoda</taxon>
        <taxon>Chelicerata</taxon>
        <taxon>Arachnida</taxon>
        <taxon>Acari</taxon>
        <taxon>Parasitiformes</taxon>
        <taxon>Ixodida</taxon>
        <taxon>Ixodoidea</taxon>
        <taxon>Ixodidae</taxon>
        <taxon>Rhipicephalinae</taxon>
        <taxon>Rhipicephalus</taxon>
        <taxon>Rhipicephalus</taxon>
    </lineage>
</organism>
<feature type="transmembrane region" description="Helical" evidence="1">
    <location>
        <begin position="139"/>
        <end position="158"/>
    </location>
</feature>
<evidence type="ECO:0000313" key="3">
    <source>
        <dbReference type="Proteomes" id="UP000821837"/>
    </source>
</evidence>
<name>A0A9D4T8N6_RHISA</name>
<keyword evidence="1" id="KW-0472">Membrane</keyword>
<reference evidence="2" key="2">
    <citation type="submission" date="2021-09" db="EMBL/GenBank/DDBJ databases">
        <authorList>
            <person name="Jia N."/>
            <person name="Wang J."/>
            <person name="Shi W."/>
            <person name="Du L."/>
            <person name="Sun Y."/>
            <person name="Zhan W."/>
            <person name="Jiang J."/>
            <person name="Wang Q."/>
            <person name="Zhang B."/>
            <person name="Ji P."/>
            <person name="Sakyi L.B."/>
            <person name="Cui X."/>
            <person name="Yuan T."/>
            <person name="Jiang B."/>
            <person name="Yang W."/>
            <person name="Lam T.T.-Y."/>
            <person name="Chang Q."/>
            <person name="Ding S."/>
            <person name="Wang X."/>
            <person name="Zhu J."/>
            <person name="Ruan X."/>
            <person name="Zhao L."/>
            <person name="Wei J."/>
            <person name="Que T."/>
            <person name="Du C."/>
            <person name="Cheng J."/>
            <person name="Dai P."/>
            <person name="Han X."/>
            <person name="Huang E."/>
            <person name="Gao Y."/>
            <person name="Liu J."/>
            <person name="Shao H."/>
            <person name="Ye R."/>
            <person name="Li L."/>
            <person name="Wei W."/>
            <person name="Wang X."/>
            <person name="Wang C."/>
            <person name="Huo Q."/>
            <person name="Li W."/>
            <person name="Guo W."/>
            <person name="Chen H."/>
            <person name="Chen S."/>
            <person name="Zhou L."/>
            <person name="Zhou L."/>
            <person name="Ni X."/>
            <person name="Tian J."/>
            <person name="Zhou Y."/>
            <person name="Sheng Y."/>
            <person name="Liu T."/>
            <person name="Pan Y."/>
            <person name="Xia L."/>
            <person name="Li J."/>
            <person name="Zhao F."/>
            <person name="Cao W."/>
        </authorList>
    </citation>
    <scope>NUCLEOTIDE SEQUENCE</scope>
    <source>
        <strain evidence="2">Rsan-2018</strain>
        <tissue evidence="2">Larvae</tissue>
    </source>
</reference>
<dbReference type="Proteomes" id="UP000821837">
    <property type="component" value="Chromosome 1"/>
</dbReference>
<sequence length="164" mass="18494">MSASPWIAVTEQLMEEEDQCVPAYRDSSVTPERYAGATHSTTRELSSGRKRYEPPLSLNLSEITLIAAAATQSADDEDGNYSLPCHAIFTEKSHEDQPGTPDPDCDDTGECDSHTCRRNIARCISERCKQLERRSRRCFFSPAYFTAGVGICLLLLSLRHRYWR</sequence>